<dbReference type="GO" id="GO:0016614">
    <property type="term" value="F:oxidoreductase activity, acting on CH-OH group of donors"/>
    <property type="evidence" value="ECO:0007669"/>
    <property type="project" value="InterPro"/>
</dbReference>
<gene>
    <name evidence="5" type="ORF">GQX73_g7172</name>
</gene>
<dbReference type="SUPFAM" id="SSF51905">
    <property type="entry name" value="FAD/NAD(P)-binding domain"/>
    <property type="match status" value="1"/>
</dbReference>
<evidence type="ECO:0000256" key="1">
    <source>
        <dbReference type="ARBA" id="ARBA00010790"/>
    </source>
</evidence>
<dbReference type="Gene3D" id="3.50.50.60">
    <property type="entry name" value="FAD/NAD(P)-binding domain"/>
    <property type="match status" value="2"/>
</dbReference>
<dbReference type="Pfam" id="PF05199">
    <property type="entry name" value="GMC_oxred_C"/>
    <property type="match status" value="1"/>
</dbReference>
<accession>A0A7C8MPP6</accession>
<comment type="caution">
    <text evidence="5">The sequence shown here is derived from an EMBL/GenBank/DDBJ whole genome shotgun (WGS) entry which is preliminary data.</text>
</comment>
<feature type="domain" description="Glucose-methanol-choline oxidoreductase N-terminal" evidence="4">
    <location>
        <begin position="283"/>
        <end position="297"/>
    </location>
</feature>
<protein>
    <recommendedName>
        <fullName evidence="4">Glucose-methanol-choline oxidoreductase N-terminal domain-containing protein</fullName>
    </recommendedName>
</protein>
<dbReference type="SUPFAM" id="SSF54373">
    <property type="entry name" value="FAD-linked reductases, C-terminal domain"/>
    <property type="match status" value="1"/>
</dbReference>
<dbReference type="PIRSF" id="PIRSF000137">
    <property type="entry name" value="Alcohol_oxidase"/>
    <property type="match status" value="1"/>
</dbReference>
<feature type="active site" description="Proton donor" evidence="2">
    <location>
        <position position="578"/>
    </location>
</feature>
<dbReference type="GO" id="GO:0050660">
    <property type="term" value="F:flavin adenine dinucleotide binding"/>
    <property type="evidence" value="ECO:0007669"/>
    <property type="project" value="InterPro"/>
</dbReference>
<dbReference type="Gene3D" id="3.30.560.10">
    <property type="entry name" value="Glucose Oxidase, domain 3"/>
    <property type="match status" value="2"/>
</dbReference>
<keyword evidence="6" id="KW-1185">Reference proteome</keyword>
<dbReference type="PROSITE" id="PS00624">
    <property type="entry name" value="GMC_OXRED_2"/>
    <property type="match status" value="1"/>
</dbReference>
<name>A0A7C8MPP6_9PEZI</name>
<evidence type="ECO:0000256" key="2">
    <source>
        <dbReference type="PIRSR" id="PIRSR000137-1"/>
    </source>
</evidence>
<proteinExistence type="inferred from homology"/>
<dbReference type="InterPro" id="IPR000172">
    <property type="entry name" value="GMC_OxRdtase_N"/>
</dbReference>
<feature type="active site" description="Proton acceptor" evidence="2">
    <location>
        <position position="621"/>
    </location>
</feature>
<dbReference type="InParanoid" id="A0A7C8MPP6"/>
<dbReference type="Pfam" id="PF00732">
    <property type="entry name" value="GMC_oxred_N"/>
    <property type="match status" value="1"/>
</dbReference>
<sequence length="647" mass="72043">MWPFIPFPEHSPSEVDGKTYDYIIIGGGTAGCVVASRLSEDHNVSVLVIEKGYVKDNLVSRMPLLSQNMFFGDALQVQGNRWSEPIPGANGRRNRLWAVEGLGGATRMNGMLWTRGFPGDYAAWSEMGLEDWSYQKLEPYFRRIENAIAHPQSKFRGHEGPIEMRQFPFPFVWTTYFEKAIREMGLRLETDLNDPTAPAMGSFNLDTAIDKHGSRISVITAYLSKAVALERRDRLTVCTGTIASRLECKAQTGLVTGVHIQSLKNPTRHFFVKARREVIVCSGAACTPQLLLLSGIGPKKSAEDFNIPLVKELPAVGATLSDHYSIPIMLEVLRKETFHILQSIWGLWHILLWLFFGKGLIALSSMSTTIYVRTDAIDKDTMDVKSYNSEEDCDNLDSSMSRNVPDIELMIMPNSSVERAVEGHTLMSLYPTLVQPHGSGRVELASANPLAQPRITYPMFTNEHDIKSARLAVRFAMRLADKFQHSDYPYPAKLVFAPGQNTTILEEWEKTAPIEYLPRQGSGISSVSGAPKSHGVQQSSSQGGTTAGTRSHENKTWKSVTDEEIDDYLRRVSHTSLHFSGTCPMSNTEKSGVVDQSLRVHGFSNLRIADTSVFPKIPCCHTMAPVMVVAERCADMIKAAWEGKRSH</sequence>
<dbReference type="OrthoDB" id="269227at2759"/>
<dbReference type="InterPro" id="IPR036188">
    <property type="entry name" value="FAD/NAD-bd_sf"/>
</dbReference>
<organism evidence="5 6">
    <name type="scientific">Xylaria multiplex</name>
    <dbReference type="NCBI Taxonomy" id="323545"/>
    <lineage>
        <taxon>Eukaryota</taxon>
        <taxon>Fungi</taxon>
        <taxon>Dikarya</taxon>
        <taxon>Ascomycota</taxon>
        <taxon>Pezizomycotina</taxon>
        <taxon>Sordariomycetes</taxon>
        <taxon>Xylariomycetidae</taxon>
        <taxon>Xylariales</taxon>
        <taxon>Xylariaceae</taxon>
        <taxon>Xylaria</taxon>
    </lineage>
</organism>
<dbReference type="PANTHER" id="PTHR11552">
    <property type="entry name" value="GLUCOSE-METHANOL-CHOLINE GMC OXIDOREDUCTASE"/>
    <property type="match status" value="1"/>
</dbReference>
<feature type="region of interest" description="Disordered" evidence="3">
    <location>
        <begin position="522"/>
        <end position="558"/>
    </location>
</feature>
<dbReference type="InterPro" id="IPR012132">
    <property type="entry name" value="GMC_OxRdtase"/>
</dbReference>
<evidence type="ECO:0000313" key="6">
    <source>
        <dbReference type="Proteomes" id="UP000481858"/>
    </source>
</evidence>
<evidence type="ECO:0000256" key="3">
    <source>
        <dbReference type="SAM" id="MobiDB-lite"/>
    </source>
</evidence>
<dbReference type="EMBL" id="WUBL01000090">
    <property type="protein sequence ID" value="KAF2966391.1"/>
    <property type="molecule type" value="Genomic_DNA"/>
</dbReference>
<dbReference type="Proteomes" id="UP000481858">
    <property type="component" value="Unassembled WGS sequence"/>
</dbReference>
<comment type="similarity">
    <text evidence="1">Belongs to the GMC oxidoreductase family.</text>
</comment>
<reference evidence="5 6" key="1">
    <citation type="submission" date="2019-12" db="EMBL/GenBank/DDBJ databases">
        <title>Draft genome sequence of the ascomycete Xylaria multiplex DSM 110363.</title>
        <authorList>
            <person name="Buettner E."/>
            <person name="Kellner H."/>
        </authorList>
    </citation>
    <scope>NUCLEOTIDE SEQUENCE [LARGE SCALE GENOMIC DNA]</scope>
    <source>
        <strain evidence="5 6">DSM 110363</strain>
    </source>
</reference>
<dbReference type="AlphaFoldDB" id="A0A7C8MPP6"/>
<dbReference type="PANTHER" id="PTHR11552:SF219">
    <property type="entry name" value="GLUCOSE-METHANOL-CHOLINE OXIDOREDUCTASE N-TERMINAL DOMAIN-CONTAINING PROTEIN"/>
    <property type="match status" value="1"/>
</dbReference>
<dbReference type="InterPro" id="IPR007867">
    <property type="entry name" value="GMC_OxRtase_C"/>
</dbReference>
<evidence type="ECO:0000313" key="5">
    <source>
        <dbReference type="EMBL" id="KAF2966391.1"/>
    </source>
</evidence>
<evidence type="ECO:0000259" key="4">
    <source>
        <dbReference type="PROSITE" id="PS00624"/>
    </source>
</evidence>
<feature type="compositionally biased region" description="Low complexity" evidence="3">
    <location>
        <begin position="537"/>
        <end position="549"/>
    </location>
</feature>